<sequence>MGTEVHLNMQLPGYYSLRNLNGNTGNAGWPLHHENKNSGQYSDLLLTRLAMGYDKEQMRQTILKHDSIFRQQLHELHRLYRIQRDMMSEIHSEEGNKPLIPVAAAQSNTFSPAFMSEDEQKRWRAEESHLSELSCFRLAPSGAHGIQPQLSPLKGKVVQSGCGLTQNGLKYYNYENLESQCPKVESRLFDLERPAEEYINNEQGGQGVSAVSGVESYHLKRSYEAREQNGSSSMHDKSSYGCNGEAICFKLNSKRTRGFTDLNEPIPCEESSSGCISNPGNITCSEEKVQRKGLSLSHSHLGVNPWGAEFSQDPNKARNGGINLNNLHLEAGKRQNGWFSTTFDNGM</sequence>
<dbReference type="InterPro" id="IPR008581">
    <property type="entry name" value="DUF863_pln"/>
</dbReference>
<proteinExistence type="predicted"/>
<dbReference type="Pfam" id="PF05904">
    <property type="entry name" value="DUF863"/>
    <property type="match status" value="1"/>
</dbReference>
<evidence type="ECO:0000313" key="2">
    <source>
        <dbReference type="Proteomes" id="UP000187203"/>
    </source>
</evidence>
<keyword evidence="2" id="KW-1185">Reference proteome</keyword>
<dbReference type="PANTHER" id="PTHR33167:SF70">
    <property type="entry name" value="DUF3741 DOMAIN-CONTAINING PROTEIN"/>
    <property type="match status" value="1"/>
</dbReference>
<dbReference type="Proteomes" id="UP000187203">
    <property type="component" value="Unassembled WGS sequence"/>
</dbReference>
<evidence type="ECO:0000313" key="1">
    <source>
        <dbReference type="EMBL" id="OMP00963.1"/>
    </source>
</evidence>
<gene>
    <name evidence="1" type="ORF">COLO4_12250</name>
</gene>
<name>A0A1R3K1L2_9ROSI</name>
<dbReference type="OrthoDB" id="977810at2759"/>
<dbReference type="EMBL" id="AWUE01014877">
    <property type="protein sequence ID" value="OMP00963.1"/>
    <property type="molecule type" value="Genomic_DNA"/>
</dbReference>
<organism evidence="1 2">
    <name type="scientific">Corchorus olitorius</name>
    <dbReference type="NCBI Taxonomy" id="93759"/>
    <lineage>
        <taxon>Eukaryota</taxon>
        <taxon>Viridiplantae</taxon>
        <taxon>Streptophyta</taxon>
        <taxon>Embryophyta</taxon>
        <taxon>Tracheophyta</taxon>
        <taxon>Spermatophyta</taxon>
        <taxon>Magnoliopsida</taxon>
        <taxon>eudicotyledons</taxon>
        <taxon>Gunneridae</taxon>
        <taxon>Pentapetalae</taxon>
        <taxon>rosids</taxon>
        <taxon>malvids</taxon>
        <taxon>Malvales</taxon>
        <taxon>Malvaceae</taxon>
        <taxon>Grewioideae</taxon>
        <taxon>Apeibeae</taxon>
        <taxon>Corchorus</taxon>
    </lineage>
</organism>
<reference evidence="2" key="1">
    <citation type="submission" date="2013-09" db="EMBL/GenBank/DDBJ databases">
        <title>Corchorus olitorius genome sequencing.</title>
        <authorList>
            <person name="Alam M."/>
            <person name="Haque M.S."/>
            <person name="Islam M.S."/>
            <person name="Emdad E.M."/>
            <person name="Islam M.M."/>
            <person name="Ahmed B."/>
            <person name="Halim A."/>
            <person name="Hossen Q.M.M."/>
            <person name="Hossain M.Z."/>
            <person name="Ahmed R."/>
            <person name="Khan M.M."/>
            <person name="Islam R."/>
            <person name="Rashid M.M."/>
            <person name="Khan S.A."/>
            <person name="Rahman M.S."/>
            <person name="Alam M."/>
            <person name="Yahiya A.S."/>
            <person name="Khan M.S."/>
            <person name="Azam M.S."/>
            <person name="Haque T."/>
            <person name="Lashkar M.Z.H."/>
            <person name="Akhand A.I."/>
            <person name="Morshed G."/>
            <person name="Roy S."/>
            <person name="Uddin K.S."/>
            <person name="Rabeya T."/>
            <person name="Hossain A.S."/>
            <person name="Chowdhury A."/>
            <person name="Snigdha A.R."/>
            <person name="Mortoza M.S."/>
            <person name="Matin S.A."/>
            <person name="Hoque S.M.E."/>
            <person name="Islam M.K."/>
            <person name="Roy D.K."/>
            <person name="Haider R."/>
            <person name="Moosa M.M."/>
            <person name="Elias S.M."/>
            <person name="Hasan A.M."/>
            <person name="Jahan S."/>
            <person name="Shafiuddin M."/>
            <person name="Mahmood N."/>
            <person name="Shommy N.S."/>
        </authorList>
    </citation>
    <scope>NUCLEOTIDE SEQUENCE [LARGE SCALE GENOMIC DNA]</scope>
    <source>
        <strain evidence="2">cv. O-4</strain>
    </source>
</reference>
<dbReference type="PANTHER" id="PTHR33167">
    <property type="entry name" value="TRANSCRIPTION FACTOR, PUTATIVE (DUF863)-RELATED"/>
    <property type="match status" value="1"/>
</dbReference>
<dbReference type="STRING" id="93759.A0A1R3K1L2"/>
<accession>A0A1R3K1L2</accession>
<dbReference type="AlphaFoldDB" id="A0A1R3K1L2"/>
<protein>
    <submittedName>
        <fullName evidence="1">Uncharacterized protein</fullName>
    </submittedName>
</protein>
<comment type="caution">
    <text evidence="1">The sequence shown here is derived from an EMBL/GenBank/DDBJ whole genome shotgun (WGS) entry which is preliminary data.</text>
</comment>